<comment type="caution">
    <text evidence="4">The sequence shown here is derived from an EMBL/GenBank/DDBJ whole genome shotgun (WGS) entry which is preliminary data.</text>
</comment>
<dbReference type="RefSeq" id="WP_387905511.1">
    <property type="nucleotide sequence ID" value="NZ_JBIBEG010000007.1"/>
</dbReference>
<proteinExistence type="inferred from homology"/>
<dbReference type="Pfam" id="PF13458">
    <property type="entry name" value="Peripla_BP_6"/>
    <property type="match status" value="1"/>
</dbReference>
<dbReference type="Gene3D" id="3.40.50.2300">
    <property type="match status" value="2"/>
</dbReference>
<feature type="domain" description="Leucine-binding protein" evidence="3">
    <location>
        <begin position="194"/>
        <end position="335"/>
    </location>
</feature>
<dbReference type="PANTHER" id="PTHR47151:SF2">
    <property type="entry name" value="AMINO ACID BINDING PROTEIN"/>
    <property type="match status" value="1"/>
</dbReference>
<dbReference type="InterPro" id="IPR028082">
    <property type="entry name" value="Peripla_BP_I"/>
</dbReference>
<keyword evidence="5" id="KW-1185">Reference proteome</keyword>
<accession>A0ABW6XA39</accession>
<comment type="similarity">
    <text evidence="1">Belongs to the leucine-binding protein family.</text>
</comment>
<keyword evidence="2" id="KW-0732">Signal</keyword>
<dbReference type="SUPFAM" id="SSF53822">
    <property type="entry name" value="Periplasmic binding protein-like I"/>
    <property type="match status" value="1"/>
</dbReference>
<evidence type="ECO:0000313" key="4">
    <source>
        <dbReference type="EMBL" id="MFF5898947.1"/>
    </source>
</evidence>
<name>A0ABW6XA39_9ACTN</name>
<evidence type="ECO:0000256" key="2">
    <source>
        <dbReference type="ARBA" id="ARBA00022729"/>
    </source>
</evidence>
<dbReference type="EMBL" id="JBIBEG010000007">
    <property type="protein sequence ID" value="MFF5898947.1"/>
    <property type="molecule type" value="Genomic_DNA"/>
</dbReference>
<evidence type="ECO:0000256" key="1">
    <source>
        <dbReference type="ARBA" id="ARBA00010062"/>
    </source>
</evidence>
<evidence type="ECO:0000259" key="3">
    <source>
        <dbReference type="Pfam" id="PF13458"/>
    </source>
</evidence>
<protein>
    <submittedName>
        <fullName evidence="4">ABC transporter substrate-binding protein</fullName>
    </submittedName>
</protein>
<dbReference type="InterPro" id="IPR028081">
    <property type="entry name" value="Leu-bd"/>
</dbReference>
<dbReference type="PANTHER" id="PTHR47151">
    <property type="entry name" value="LEU/ILE/VAL-BINDING ABC TRANSPORTER SUBUNIT"/>
    <property type="match status" value="1"/>
</dbReference>
<gene>
    <name evidence="4" type="ORF">ACFY8O_23905</name>
</gene>
<organism evidence="4 5">
    <name type="scientific">Streptomyces argenteolus</name>
    <dbReference type="NCBI Taxonomy" id="67274"/>
    <lineage>
        <taxon>Bacteria</taxon>
        <taxon>Bacillati</taxon>
        <taxon>Actinomycetota</taxon>
        <taxon>Actinomycetes</taxon>
        <taxon>Kitasatosporales</taxon>
        <taxon>Streptomycetaceae</taxon>
        <taxon>Streptomyces</taxon>
    </lineage>
</organism>
<reference evidence="4 5" key="1">
    <citation type="submission" date="2024-10" db="EMBL/GenBank/DDBJ databases">
        <title>The Natural Products Discovery Center: Release of the First 8490 Sequenced Strains for Exploring Actinobacteria Biosynthetic Diversity.</title>
        <authorList>
            <person name="Kalkreuter E."/>
            <person name="Kautsar S.A."/>
            <person name="Yang D."/>
            <person name="Bader C.D."/>
            <person name="Teijaro C.N."/>
            <person name="Fluegel L."/>
            <person name="Davis C.M."/>
            <person name="Simpson J.R."/>
            <person name="Lauterbach L."/>
            <person name="Steele A.D."/>
            <person name="Gui C."/>
            <person name="Meng S."/>
            <person name="Li G."/>
            <person name="Viehrig K."/>
            <person name="Ye F."/>
            <person name="Su P."/>
            <person name="Kiefer A.F."/>
            <person name="Nichols A."/>
            <person name="Cepeda A.J."/>
            <person name="Yan W."/>
            <person name="Fan B."/>
            <person name="Jiang Y."/>
            <person name="Adhikari A."/>
            <person name="Zheng C.-J."/>
            <person name="Schuster L."/>
            <person name="Cowan T.M."/>
            <person name="Smanski M.J."/>
            <person name="Chevrette M.G."/>
            <person name="De Carvalho L.P.S."/>
            <person name="Shen B."/>
        </authorList>
    </citation>
    <scope>NUCLEOTIDE SEQUENCE [LARGE SCALE GENOMIC DNA]</scope>
    <source>
        <strain evidence="4 5">NPDC012540</strain>
    </source>
</reference>
<evidence type="ECO:0000313" key="5">
    <source>
        <dbReference type="Proteomes" id="UP001602322"/>
    </source>
</evidence>
<dbReference type="Proteomes" id="UP001602322">
    <property type="component" value="Unassembled WGS sequence"/>
</dbReference>
<sequence>MVVALDDDDTFVPPRPPRPKAPWVVAGVLVLAGAVWGGVEAYQAWQHNKVECAPGILKKGVREECIGVTDGSFAFDPSLTEVMDKIEAENERVEKSGKKYVSIAYVEPLTTVKGEEEAKYGLRGELIGAYLAQRELNDPDLGAGRGDLPQIRLLVGNLGLRSEQWRTLTDDLVALSKDDNRLVAVAGFGQSRGGTRDAVDALRDAGIPMMGATVTADGLSDAARPGFFRTSAPNRDQARAAVNYLRKRQEADPGFKVAVIRDRNEDDIYNTSMSTAFASAAAERGLKTEGAPLEFLSGVDGVSNAFSSVADKVCDLRPDAVFFAGRGVNVRNFIYSMSAPDRRCPVTLVTGDDAVGTYYGSLESEAKREKFRTEWTDSRVTVLYTSLGHPALAGQVYAAPNNPLPDFLSLYRTEFGGASDTTMQVLQDGQIILGHDALWTLGVAVRNAAGPDGKGQVNTGATLQMLLQLSGREAVSGLSGPISFASDGNPDGKPMALVRMEPSGVYTFREVLKP</sequence>